<sequence length="276" mass="30232">MFWPTAPNYSIDIGKNAASQGFTKACAIFNLHIIPAFSEHVSACLTADVIAKCIPMDNSAKGSSSDNVGDEERSSTEEDKDEPTIDSAMVGDDIEKEGSSNNEEGGNENSVDNNKEEEEVPHLQKVQSHAKMLRPTCRRLSCPARKCDQKTVPSQHAQRDNVIGQGPADMEKPTTKKGKKNGKAPPKKGKKPVNKTDVGPKKPFYFELQVYKWRTRLPCYRTVPVPEHGLQLQGGRTSSEVVVAGNGGTYLCNVVQLQNVMKVVHYYGGSVRHYGG</sequence>
<evidence type="ECO:0000313" key="2">
    <source>
        <dbReference type="EMBL" id="EGN92815.1"/>
    </source>
</evidence>
<feature type="region of interest" description="Disordered" evidence="1">
    <location>
        <begin position="58"/>
        <end position="132"/>
    </location>
</feature>
<organism evidence="3">
    <name type="scientific">Serpula lacrymans var. lacrymans (strain S7.3)</name>
    <name type="common">Dry rot fungus</name>
    <dbReference type="NCBI Taxonomy" id="936435"/>
    <lineage>
        <taxon>Eukaryota</taxon>
        <taxon>Fungi</taxon>
        <taxon>Dikarya</taxon>
        <taxon>Basidiomycota</taxon>
        <taxon>Agaricomycotina</taxon>
        <taxon>Agaricomycetes</taxon>
        <taxon>Agaricomycetidae</taxon>
        <taxon>Boletales</taxon>
        <taxon>Coniophorineae</taxon>
        <taxon>Serpulaceae</taxon>
        <taxon>Serpula</taxon>
    </lineage>
</organism>
<gene>
    <name evidence="2" type="ORF">SERLA73DRAFT_156758</name>
</gene>
<keyword evidence="3" id="KW-1185">Reference proteome</keyword>
<proteinExistence type="predicted"/>
<feature type="region of interest" description="Disordered" evidence="1">
    <location>
        <begin position="144"/>
        <end position="198"/>
    </location>
</feature>
<evidence type="ECO:0000256" key="1">
    <source>
        <dbReference type="SAM" id="MobiDB-lite"/>
    </source>
</evidence>
<dbReference type="Proteomes" id="UP000008063">
    <property type="component" value="Unassembled WGS sequence"/>
</dbReference>
<name>F8QFX0_SERL3</name>
<accession>F8QFX0</accession>
<dbReference type="InParanoid" id="F8QFX0"/>
<dbReference type="AlphaFoldDB" id="F8QFX0"/>
<feature type="compositionally biased region" description="Basic residues" evidence="1">
    <location>
        <begin position="175"/>
        <end position="193"/>
    </location>
</feature>
<reference evidence="3" key="1">
    <citation type="journal article" date="2011" name="Science">
        <title>The plant cell wall-decomposing machinery underlies the functional diversity of forest fungi.</title>
        <authorList>
            <person name="Eastwood D.C."/>
            <person name="Floudas D."/>
            <person name="Binder M."/>
            <person name="Majcherczyk A."/>
            <person name="Schneider P."/>
            <person name="Aerts A."/>
            <person name="Asiegbu F.O."/>
            <person name="Baker S.E."/>
            <person name="Barry K."/>
            <person name="Bendiksby M."/>
            <person name="Blumentritt M."/>
            <person name="Coutinho P.M."/>
            <person name="Cullen D."/>
            <person name="de Vries R.P."/>
            <person name="Gathman A."/>
            <person name="Goodell B."/>
            <person name="Henrissat B."/>
            <person name="Ihrmark K."/>
            <person name="Kauserud H."/>
            <person name="Kohler A."/>
            <person name="LaButti K."/>
            <person name="Lapidus A."/>
            <person name="Lavin J.L."/>
            <person name="Lee Y.-H."/>
            <person name="Lindquist E."/>
            <person name="Lilly W."/>
            <person name="Lucas S."/>
            <person name="Morin E."/>
            <person name="Murat C."/>
            <person name="Oguiza J.A."/>
            <person name="Park J."/>
            <person name="Pisabarro A.G."/>
            <person name="Riley R."/>
            <person name="Rosling A."/>
            <person name="Salamov A."/>
            <person name="Schmidt O."/>
            <person name="Schmutz J."/>
            <person name="Skrede I."/>
            <person name="Stenlid J."/>
            <person name="Wiebenga A."/>
            <person name="Xie X."/>
            <person name="Kuees U."/>
            <person name="Hibbett D.S."/>
            <person name="Hoffmeister D."/>
            <person name="Hoegberg N."/>
            <person name="Martin F."/>
            <person name="Grigoriev I.V."/>
            <person name="Watkinson S.C."/>
        </authorList>
    </citation>
    <scope>NUCLEOTIDE SEQUENCE [LARGE SCALE GENOMIC DNA]</scope>
    <source>
        <strain evidence="3">strain S7.3</strain>
    </source>
</reference>
<dbReference type="EMBL" id="GL945498">
    <property type="protein sequence ID" value="EGN92815.1"/>
    <property type="molecule type" value="Genomic_DNA"/>
</dbReference>
<evidence type="ECO:0000313" key="3">
    <source>
        <dbReference type="Proteomes" id="UP000008063"/>
    </source>
</evidence>
<feature type="compositionally biased region" description="Low complexity" evidence="1">
    <location>
        <begin position="99"/>
        <end position="110"/>
    </location>
</feature>
<dbReference type="HOGENOM" id="CLU_1008887_0_0_1"/>
<protein>
    <submittedName>
        <fullName evidence="2">Uncharacterized protein</fullName>
    </submittedName>
</protein>